<dbReference type="EMBL" id="NIRM01000001">
    <property type="protein sequence ID" value="PHI10386.1"/>
    <property type="molecule type" value="Genomic_DNA"/>
</dbReference>
<dbReference type="AlphaFoldDB" id="A0A2C6BV15"/>
<reference evidence="2 3" key="1">
    <citation type="submission" date="2017-06" db="EMBL/GenBank/DDBJ databases">
        <title>Draft genome sequence of Fusobacterium nucleatum subsp. polymorphum KCOM 1267 (=ChDC F290).</title>
        <authorList>
            <person name="Kook J.-K."/>
            <person name="Park S.-N."/>
            <person name="Lim Y.K."/>
            <person name="Roh H."/>
        </authorList>
    </citation>
    <scope>NUCLEOTIDE SEQUENCE [LARGE SCALE GENOMIC DNA]</scope>
    <source>
        <strain evidence="3">KCOM 1267(ChDC F290)</strain>
    </source>
</reference>
<proteinExistence type="predicted"/>
<dbReference type="PANTHER" id="PTHR42957">
    <property type="entry name" value="HELICASE MJ1565-RELATED"/>
    <property type="match status" value="1"/>
</dbReference>
<dbReference type="Pfam" id="PF01935">
    <property type="entry name" value="DUF87"/>
    <property type="match status" value="1"/>
</dbReference>
<feature type="domain" description="Helicase HerA central" evidence="1">
    <location>
        <begin position="199"/>
        <end position="236"/>
    </location>
</feature>
<organism evidence="2 3">
    <name type="scientific">Fusobacterium nucleatum subsp. polymorphum</name>
    <name type="common">Fusobacterium polymorphum</name>
    <dbReference type="NCBI Taxonomy" id="76857"/>
    <lineage>
        <taxon>Bacteria</taxon>
        <taxon>Fusobacteriati</taxon>
        <taxon>Fusobacteriota</taxon>
        <taxon>Fusobacteriia</taxon>
        <taxon>Fusobacteriales</taxon>
        <taxon>Fusobacteriaceae</taxon>
        <taxon>Fusobacterium</taxon>
    </lineage>
</organism>
<gene>
    <name evidence="2" type="ORF">CBG52_04275</name>
</gene>
<dbReference type="InterPro" id="IPR002789">
    <property type="entry name" value="HerA_central"/>
</dbReference>
<protein>
    <submittedName>
        <fullName evidence="2">ATPase</fullName>
    </submittedName>
</protein>
<comment type="caution">
    <text evidence="2">The sequence shown here is derived from an EMBL/GenBank/DDBJ whole genome shotgun (WGS) entry which is preliminary data.</text>
</comment>
<accession>A0A2C6BV15</accession>
<dbReference type="InterPro" id="IPR027417">
    <property type="entry name" value="P-loop_NTPase"/>
</dbReference>
<name>A0A2C6BV15_FUSNP</name>
<dbReference type="InterPro" id="IPR008571">
    <property type="entry name" value="HerA-like"/>
</dbReference>
<evidence type="ECO:0000313" key="2">
    <source>
        <dbReference type="EMBL" id="PHI10386.1"/>
    </source>
</evidence>
<dbReference type="SUPFAM" id="SSF52540">
    <property type="entry name" value="P-loop containing nucleoside triphosphate hydrolases"/>
    <property type="match status" value="1"/>
</dbReference>
<evidence type="ECO:0000259" key="1">
    <source>
        <dbReference type="Pfam" id="PF01935"/>
    </source>
</evidence>
<dbReference type="RefSeq" id="WP_099010969.1">
    <property type="nucleotide sequence ID" value="NZ_CP077154.1"/>
</dbReference>
<dbReference type="Proteomes" id="UP000221504">
    <property type="component" value="Unassembled WGS sequence"/>
</dbReference>
<dbReference type="PANTHER" id="PTHR42957:SF1">
    <property type="entry name" value="HELICASE MJ1565-RELATED"/>
    <property type="match status" value="1"/>
</dbReference>
<sequence length="654" mass="75677">MSFKDDIKELAEINIFEKGKNENLFVGRPYYLDFDKAHLLINDAWKHKVGGIPQGTFLLAFYENENDKVDECLLLRVIKPAKLPTDNEIISTMVDYYKTNLESSEKNRKLDDFTRYQLSFSGLECRILGTFYKNEKVDYFGADVENYYSAHNYKVYKPTGKILEKIVNFRDGHISIGSSSDFKIGKIRYSSSCRFQDTQEEVPVYVNPNDFLGKRTALFGMTRTGKSNTVKKIIEITTEISHKTNDICTNLSSTHNINAFKEDGIPNYKVGQIIFDMNGEYANANLQDDGTAIFQKYMDITKRYSTLEKKDFKPLRINFFTDITAGFELISSLLSNENSDYVKSFLSVNLEEPDKNDKSKYKRWQRKKAVYLCCLKKAGFIEPENFKVSFEGNQKINDKITPNKGIPLEQAITYWEDIVEKKDDDFFAEYKKNKGHDWIDEELKSLLVFLTRKRNLDGSSVSGFSKLAPFKIYHTNLADTSFEKDIVKELREGCIVIVDLSQGNPIAQKVFTNKLCLSIFEDAMDKFVKTCPNNFIQFYFEEAHNLFPKKDDKDLNSIYNRIAKEGAKLNIGLIYATQEVSSISSNILKNTQNWFIAHLNNDDEIREIKKFYDFVDFCDNLIKYSSGNDKGFIRMKTYSNAFIIPVQVDRFEIK</sequence>
<dbReference type="Gene3D" id="3.40.50.300">
    <property type="entry name" value="P-loop containing nucleotide triphosphate hydrolases"/>
    <property type="match status" value="2"/>
</dbReference>
<evidence type="ECO:0000313" key="3">
    <source>
        <dbReference type="Proteomes" id="UP000221504"/>
    </source>
</evidence>